<evidence type="ECO:0000256" key="1">
    <source>
        <dbReference type="SAM" id="Coils"/>
    </source>
</evidence>
<protein>
    <submittedName>
        <fullName evidence="3">Uncharacterized protein</fullName>
    </submittedName>
</protein>
<evidence type="ECO:0000313" key="3">
    <source>
        <dbReference type="EMBL" id="KRX10010.1"/>
    </source>
</evidence>
<gene>
    <name evidence="3" type="ORF">PPERSA_08413</name>
</gene>
<dbReference type="EMBL" id="LDAU01000040">
    <property type="protein sequence ID" value="KRX10010.1"/>
    <property type="molecule type" value="Genomic_DNA"/>
</dbReference>
<dbReference type="InParanoid" id="A0A0V0R6N1"/>
<dbReference type="AlphaFoldDB" id="A0A0V0R6N1"/>
<organism evidence="3 4">
    <name type="scientific">Pseudocohnilembus persalinus</name>
    <name type="common">Ciliate</name>
    <dbReference type="NCBI Taxonomy" id="266149"/>
    <lineage>
        <taxon>Eukaryota</taxon>
        <taxon>Sar</taxon>
        <taxon>Alveolata</taxon>
        <taxon>Ciliophora</taxon>
        <taxon>Intramacronucleata</taxon>
        <taxon>Oligohymenophorea</taxon>
        <taxon>Scuticociliatia</taxon>
        <taxon>Philasterida</taxon>
        <taxon>Pseudocohnilembidae</taxon>
        <taxon>Pseudocohnilembus</taxon>
    </lineage>
</organism>
<feature type="compositionally biased region" description="Polar residues" evidence="2">
    <location>
        <begin position="1"/>
        <end position="11"/>
    </location>
</feature>
<comment type="caution">
    <text evidence="3">The sequence shown here is derived from an EMBL/GenBank/DDBJ whole genome shotgun (WGS) entry which is preliminary data.</text>
</comment>
<keyword evidence="1" id="KW-0175">Coiled coil</keyword>
<feature type="region of interest" description="Disordered" evidence="2">
    <location>
        <begin position="87"/>
        <end position="158"/>
    </location>
</feature>
<feature type="compositionally biased region" description="Polar residues" evidence="2">
    <location>
        <begin position="107"/>
        <end position="119"/>
    </location>
</feature>
<accession>A0A0V0R6N1</accession>
<evidence type="ECO:0000256" key="2">
    <source>
        <dbReference type="SAM" id="MobiDB-lite"/>
    </source>
</evidence>
<name>A0A0V0R6N1_PSEPJ</name>
<reference evidence="3 4" key="1">
    <citation type="journal article" date="2015" name="Sci. Rep.">
        <title>Genome of the facultative scuticociliatosis pathogen Pseudocohnilembus persalinus provides insight into its virulence through horizontal gene transfer.</title>
        <authorList>
            <person name="Xiong J."/>
            <person name="Wang G."/>
            <person name="Cheng J."/>
            <person name="Tian M."/>
            <person name="Pan X."/>
            <person name="Warren A."/>
            <person name="Jiang C."/>
            <person name="Yuan D."/>
            <person name="Miao W."/>
        </authorList>
    </citation>
    <scope>NUCLEOTIDE SEQUENCE [LARGE SCALE GENOMIC DNA]</scope>
    <source>
        <strain evidence="3">36N120E</strain>
    </source>
</reference>
<feature type="region of interest" description="Disordered" evidence="2">
    <location>
        <begin position="242"/>
        <end position="287"/>
    </location>
</feature>
<feature type="compositionally biased region" description="Polar residues" evidence="2">
    <location>
        <begin position="325"/>
        <end position="334"/>
    </location>
</feature>
<keyword evidence="4" id="KW-1185">Reference proteome</keyword>
<sequence length="458" mass="53439">MATVEQYTTPTKGAFPRSEYQNTISRSQMVSNEKHHIVKGSENPTFRSNEVFFPKTYQNFPKNGVSTSQQYVKPAGVQQGTFDRYSKQEKLQNNQSSIQIQNDTQKKQPNTYADTNQGTLKKPKDNYGSHLLATQQKKREITEPPQRVNYSNSKQQKLQVENKYTDIKPDHGRYDIKTPRPVSSNVKLNGQKIEQEPINKIQLNNLKKLQDRANNNQSYMKNYTPGSVVRVDGRLQKSPMITPKAQIQQQQISQTPKSQMSQKSIRSQQSQQKNSSHQKQKLQQQQQQQEQQQQQQQQQQKKLEVQQQPQQLQQLMPTGHKKSKSQIQSDAISVQSRQSEKSYYSRASHASHASGCSAYMCDNCYNSELVSMRKAQKEAEKQREQQILRLKQQRDRQMAEYALAAQQAQKQAMQEEMNSYYKNQPNQKERNRIEHEKEVQQHQQYIKEMNQQIIRKSL</sequence>
<feature type="region of interest" description="Disordered" evidence="2">
    <location>
        <begin position="1"/>
        <end position="23"/>
    </location>
</feature>
<evidence type="ECO:0000313" key="4">
    <source>
        <dbReference type="Proteomes" id="UP000054937"/>
    </source>
</evidence>
<feature type="coiled-coil region" evidence="1">
    <location>
        <begin position="374"/>
        <end position="452"/>
    </location>
</feature>
<proteinExistence type="predicted"/>
<feature type="compositionally biased region" description="Polar residues" evidence="2">
    <location>
        <begin position="148"/>
        <end position="158"/>
    </location>
</feature>
<feature type="region of interest" description="Disordered" evidence="2">
    <location>
        <begin position="308"/>
        <end position="334"/>
    </location>
</feature>
<feature type="compositionally biased region" description="Low complexity" evidence="2">
    <location>
        <begin position="92"/>
        <end position="102"/>
    </location>
</feature>
<dbReference type="Proteomes" id="UP000054937">
    <property type="component" value="Unassembled WGS sequence"/>
</dbReference>